<feature type="compositionally biased region" description="Polar residues" evidence="1">
    <location>
        <begin position="57"/>
        <end position="76"/>
    </location>
</feature>
<comment type="caution">
    <text evidence="3">The sequence shown here is derived from an EMBL/GenBank/DDBJ whole genome shotgun (WGS) entry which is preliminary data.</text>
</comment>
<proteinExistence type="predicted"/>
<name>A0A3L6EMS0_MAIZE</name>
<evidence type="ECO:0000256" key="1">
    <source>
        <dbReference type="SAM" id="MobiDB-lite"/>
    </source>
</evidence>
<feature type="transmembrane region" description="Helical" evidence="2">
    <location>
        <begin position="6"/>
        <end position="31"/>
    </location>
</feature>
<dbReference type="Proteomes" id="UP000251960">
    <property type="component" value="Chromosome 5"/>
</dbReference>
<keyword evidence="2" id="KW-0812">Transmembrane</keyword>
<organism evidence="3">
    <name type="scientific">Zea mays</name>
    <name type="common">Maize</name>
    <dbReference type="NCBI Taxonomy" id="4577"/>
    <lineage>
        <taxon>Eukaryota</taxon>
        <taxon>Viridiplantae</taxon>
        <taxon>Streptophyta</taxon>
        <taxon>Embryophyta</taxon>
        <taxon>Tracheophyta</taxon>
        <taxon>Spermatophyta</taxon>
        <taxon>Magnoliopsida</taxon>
        <taxon>Liliopsida</taxon>
        <taxon>Poales</taxon>
        <taxon>Poaceae</taxon>
        <taxon>PACMAD clade</taxon>
        <taxon>Panicoideae</taxon>
        <taxon>Andropogonodae</taxon>
        <taxon>Andropogoneae</taxon>
        <taxon>Tripsacinae</taxon>
        <taxon>Zea</taxon>
    </lineage>
</organism>
<gene>
    <name evidence="3" type="ORF">Zm00014a_023988</name>
</gene>
<evidence type="ECO:0000256" key="2">
    <source>
        <dbReference type="SAM" id="Phobius"/>
    </source>
</evidence>
<keyword evidence="2" id="KW-1133">Transmembrane helix</keyword>
<evidence type="ECO:0000313" key="3">
    <source>
        <dbReference type="EMBL" id="PWZ21853.1"/>
    </source>
</evidence>
<dbReference type="EMBL" id="NCVQ01000006">
    <property type="protein sequence ID" value="PWZ21853.1"/>
    <property type="molecule type" value="Genomic_DNA"/>
</dbReference>
<keyword evidence="2" id="KW-0472">Membrane</keyword>
<feature type="region of interest" description="Disordered" evidence="1">
    <location>
        <begin position="57"/>
        <end position="141"/>
    </location>
</feature>
<protein>
    <submittedName>
        <fullName evidence="3">Uncharacterized protein</fullName>
    </submittedName>
</protein>
<feature type="compositionally biased region" description="Acidic residues" evidence="1">
    <location>
        <begin position="109"/>
        <end position="126"/>
    </location>
</feature>
<dbReference type="AlphaFoldDB" id="A0A3L6EMS0"/>
<reference evidence="3" key="1">
    <citation type="journal article" date="2018" name="Nat. Genet.">
        <title>Extensive intraspecific gene order and gene structural variations between Mo17 and other maize genomes.</title>
        <authorList>
            <person name="Sun S."/>
            <person name="Zhou Y."/>
            <person name="Chen J."/>
            <person name="Shi J."/>
            <person name="Zhao H."/>
            <person name="Zhao H."/>
            <person name="Song W."/>
            <person name="Zhang M."/>
            <person name="Cui Y."/>
            <person name="Dong X."/>
            <person name="Liu H."/>
            <person name="Ma X."/>
            <person name="Jiao Y."/>
            <person name="Wang B."/>
            <person name="Wei X."/>
            <person name="Stein J.C."/>
            <person name="Glaubitz J.C."/>
            <person name="Lu F."/>
            <person name="Yu G."/>
            <person name="Liang C."/>
            <person name="Fengler K."/>
            <person name="Li B."/>
            <person name="Rafalski A."/>
            <person name="Schnable P.S."/>
            <person name="Ware D.H."/>
            <person name="Buckler E.S."/>
            <person name="Lai J."/>
        </authorList>
    </citation>
    <scope>NUCLEOTIDE SEQUENCE [LARGE SCALE GENOMIC DNA]</scope>
    <source>
        <tissue evidence="3">Seedling</tissue>
    </source>
</reference>
<accession>A0A3L6EMS0</accession>
<sequence>MVAFPGASAYLLAVLALVVVLFYFTIFAFIVTHRGTRNWDRIRSCLQDSKVCRSLQNKNEGQAAGSQNNVEQASSKITDDRRVLSSMIGIVDPEFRKQMSRSGAGNEEPMSDAETDEGVEEGDSDSGSDGSDSDEARALCT</sequence>